<proteinExistence type="inferred from homology"/>
<dbReference type="InterPro" id="IPR017137">
    <property type="entry name" value="Arg-tRNA-P_Trfase_1_euk"/>
</dbReference>
<keyword evidence="3 5" id="KW-0833">Ubl conjugation pathway</keyword>
<evidence type="ECO:0000259" key="7">
    <source>
        <dbReference type="Pfam" id="PF04376"/>
    </source>
</evidence>
<name>A0A9P6VEB1_9HELO</name>
<evidence type="ECO:0000259" key="8">
    <source>
        <dbReference type="Pfam" id="PF04377"/>
    </source>
</evidence>
<evidence type="ECO:0000256" key="3">
    <source>
        <dbReference type="ARBA" id="ARBA00022786"/>
    </source>
</evidence>
<evidence type="ECO:0000256" key="1">
    <source>
        <dbReference type="ARBA" id="ARBA00009991"/>
    </source>
</evidence>
<dbReference type="SUPFAM" id="SSF55729">
    <property type="entry name" value="Acyl-CoA N-acyltransferases (Nat)"/>
    <property type="match status" value="1"/>
</dbReference>
<accession>A0A9P6VEB1</accession>
<organism evidence="9 10">
    <name type="scientific">Hyphodiscus hymeniophilus</name>
    <dbReference type="NCBI Taxonomy" id="353542"/>
    <lineage>
        <taxon>Eukaryota</taxon>
        <taxon>Fungi</taxon>
        <taxon>Dikarya</taxon>
        <taxon>Ascomycota</taxon>
        <taxon>Pezizomycotina</taxon>
        <taxon>Leotiomycetes</taxon>
        <taxon>Helotiales</taxon>
        <taxon>Hyphodiscaceae</taxon>
        <taxon>Hyphodiscus</taxon>
    </lineage>
</organism>
<dbReference type="InterPro" id="IPR007472">
    <property type="entry name" value="N-end_Aminoacyl_Trfase_C"/>
</dbReference>
<comment type="caution">
    <text evidence="9">The sequence shown here is derived from an EMBL/GenBank/DDBJ whole genome shotgun (WGS) entry which is preliminary data.</text>
</comment>
<keyword evidence="10" id="KW-1185">Reference proteome</keyword>
<evidence type="ECO:0000313" key="10">
    <source>
        <dbReference type="Proteomes" id="UP000785200"/>
    </source>
</evidence>
<keyword evidence="2 5" id="KW-0808">Transferase</keyword>
<comment type="similarity">
    <text evidence="1 5">Belongs to the R-transferase family.</text>
</comment>
<dbReference type="Proteomes" id="UP000785200">
    <property type="component" value="Unassembled WGS sequence"/>
</dbReference>
<feature type="domain" description="N-end rule aminoacyl transferase C-terminal" evidence="8">
    <location>
        <begin position="207"/>
        <end position="342"/>
    </location>
</feature>
<feature type="region of interest" description="Disordered" evidence="6">
    <location>
        <begin position="1"/>
        <end position="45"/>
    </location>
</feature>
<dbReference type="AlphaFoldDB" id="A0A9P6VEB1"/>
<reference evidence="9" key="1">
    <citation type="submission" date="2019-07" db="EMBL/GenBank/DDBJ databases">
        <title>Hyphodiscus hymeniophilus genome sequencing and assembly.</title>
        <authorList>
            <person name="Kramer G."/>
            <person name="Nodwell J."/>
        </authorList>
    </citation>
    <scope>NUCLEOTIDE SEQUENCE</scope>
    <source>
        <strain evidence="9">ATCC 34498</strain>
    </source>
</reference>
<evidence type="ECO:0000256" key="2">
    <source>
        <dbReference type="ARBA" id="ARBA00022679"/>
    </source>
</evidence>
<feature type="domain" description="N-end aminoacyl transferase N-terminal" evidence="7">
    <location>
        <begin position="83"/>
        <end position="135"/>
    </location>
</feature>
<dbReference type="PIRSF" id="PIRSF037207">
    <property type="entry name" value="ATE1_euk"/>
    <property type="match status" value="1"/>
</dbReference>
<comment type="function">
    <text evidence="5">Involved in the post-translational conjugation of arginine to the N-terminal aspartate or glutamate of a protein. This arginylation is required for degradation of the protein via the ubiquitin pathway.</text>
</comment>
<gene>
    <name evidence="9" type="ORF">D0Z07_8320</name>
</gene>
<dbReference type="PANTHER" id="PTHR21367">
    <property type="entry name" value="ARGININE-TRNA-PROTEIN TRANSFERASE 1"/>
    <property type="match status" value="1"/>
</dbReference>
<dbReference type="InterPro" id="IPR030700">
    <property type="entry name" value="N-end_Aminoacyl_Trfase"/>
</dbReference>
<sequence length="499" mass="56672">MVPSLSLSSLSKARPPEFPTALGSACPPEENQTPNLLEATKSPANQKRNVDVQYSKVFHAMPSPDRAPSLLTPIGFSYYARTTFLQPSLYQTLLDRGFRRSGTLLYKPDQIAACCPHYTIRLDSDVFHASKDQRQSLNRFNRYILGDDYIKEAAKLYPKSRAHAKKRDTDFDLIERVHESEEEKLKTPPAPAHALKVTLEPDSFTNEKYVLFENYQRNVHREPPHRISRSGFKSFLCNSPLPRRKQAVDGREKHLGSYHQCYRIDGKLIAIGVLDLLPQCVSAVYFMYHESVHQHGFGKLGALREIALAKEEGYKWWYAGFYIHSCIKMRYKADYTPQYMLDPDSYEWNLLNDELKKKLDNKAFVSLSRERTSAQTAPTMPNRETIGVGSSSRAMDIWEETGDMVMEEDEDSDTDPPVPNPDAPLWERAMPGILTKDQLETGIDLDQIKLQIDGKIYDASMLVNWESSSIENPHSTKGVIAELVAAVGAEIGKEMVLTF</sequence>
<dbReference type="GO" id="GO:0005737">
    <property type="term" value="C:cytoplasm"/>
    <property type="evidence" value="ECO:0007669"/>
    <property type="project" value="TreeGrafter"/>
</dbReference>
<evidence type="ECO:0000256" key="5">
    <source>
        <dbReference type="PIRNR" id="PIRNR037207"/>
    </source>
</evidence>
<dbReference type="OrthoDB" id="74183at2759"/>
<comment type="catalytic activity">
    <reaction evidence="5">
        <text>an N-terminal L-alpha-aminoacyl-[protein] + L-arginyl-tRNA(Arg) = an N-terminal L-arginyl-L-aminoacyl-[protein] + tRNA(Arg) + H(+)</text>
        <dbReference type="Rhea" id="RHEA:10208"/>
        <dbReference type="Rhea" id="RHEA-COMP:9658"/>
        <dbReference type="Rhea" id="RHEA-COMP:9673"/>
        <dbReference type="Rhea" id="RHEA-COMP:10636"/>
        <dbReference type="Rhea" id="RHEA-COMP:10638"/>
        <dbReference type="ChEBI" id="CHEBI:15378"/>
        <dbReference type="ChEBI" id="CHEBI:78442"/>
        <dbReference type="ChEBI" id="CHEBI:78513"/>
        <dbReference type="ChEBI" id="CHEBI:78597"/>
        <dbReference type="ChEBI" id="CHEBI:83562"/>
        <dbReference type="EC" id="2.3.2.8"/>
    </reaction>
</comment>
<evidence type="ECO:0000313" key="9">
    <source>
        <dbReference type="EMBL" id="KAG0646285.1"/>
    </source>
</evidence>
<dbReference type="Pfam" id="PF04376">
    <property type="entry name" value="ATE_N"/>
    <property type="match status" value="1"/>
</dbReference>
<evidence type="ECO:0000256" key="6">
    <source>
        <dbReference type="SAM" id="MobiDB-lite"/>
    </source>
</evidence>
<dbReference type="GO" id="GO:0004057">
    <property type="term" value="F:arginyl-tRNA--protein transferase activity"/>
    <property type="evidence" value="ECO:0007669"/>
    <property type="project" value="UniProtKB-EC"/>
</dbReference>
<evidence type="ECO:0000256" key="4">
    <source>
        <dbReference type="ARBA" id="ARBA00023315"/>
    </source>
</evidence>
<dbReference type="EC" id="2.3.2.8" evidence="5"/>
<dbReference type="InterPro" id="IPR016181">
    <property type="entry name" value="Acyl_CoA_acyltransferase"/>
</dbReference>
<protein>
    <recommendedName>
        <fullName evidence="5">Arginyl-tRNA--protein transferase 1</fullName>
        <shortName evidence="5">Arginyltransferase 1</shortName>
        <shortName evidence="5">R-transferase 1</shortName>
        <ecNumber evidence="5">2.3.2.8</ecNumber>
    </recommendedName>
    <alternativeName>
        <fullName evidence="5">Arginine-tRNA--protein transferase 1</fullName>
    </alternativeName>
</protein>
<dbReference type="EMBL" id="VNKQ01000016">
    <property type="protein sequence ID" value="KAG0646285.1"/>
    <property type="molecule type" value="Genomic_DNA"/>
</dbReference>
<dbReference type="InterPro" id="IPR007471">
    <property type="entry name" value="N-end_Aminoacyl_Trfase_N"/>
</dbReference>
<keyword evidence="4 5" id="KW-0012">Acyltransferase</keyword>
<dbReference type="Pfam" id="PF04377">
    <property type="entry name" value="ATE_C"/>
    <property type="match status" value="1"/>
</dbReference>
<dbReference type="PANTHER" id="PTHR21367:SF1">
    <property type="entry name" value="ARGINYL-TRNA--PROTEIN TRANSFERASE 1"/>
    <property type="match status" value="1"/>
</dbReference>
<feature type="compositionally biased region" description="Polar residues" evidence="6">
    <location>
        <begin position="1"/>
        <end position="11"/>
    </location>
</feature>